<dbReference type="SUPFAM" id="SSF81271">
    <property type="entry name" value="TGS-like"/>
    <property type="match status" value="1"/>
</dbReference>
<dbReference type="PANTHER" id="PTHR21262">
    <property type="entry name" value="GUANOSINE-3',5'-BIS DIPHOSPHATE 3'-PYROPHOSPHOHYDROLASE"/>
    <property type="match status" value="1"/>
</dbReference>
<dbReference type="InterPro" id="IPR043519">
    <property type="entry name" value="NT_sf"/>
</dbReference>
<evidence type="ECO:0000313" key="6">
    <source>
        <dbReference type="EMBL" id="HIV98588.1"/>
    </source>
</evidence>
<dbReference type="SUPFAM" id="SSF109604">
    <property type="entry name" value="HD-domain/PDEase-like"/>
    <property type="match status" value="1"/>
</dbReference>
<dbReference type="FunFam" id="3.10.20.30:FF:000002">
    <property type="entry name" value="GTP pyrophosphokinase (RelA/SpoT)"/>
    <property type="match status" value="1"/>
</dbReference>
<evidence type="ECO:0000256" key="1">
    <source>
        <dbReference type="ARBA" id="ARBA00025704"/>
    </source>
</evidence>
<feature type="region of interest" description="Disordered" evidence="3">
    <location>
        <begin position="507"/>
        <end position="532"/>
    </location>
</feature>
<comment type="caution">
    <text evidence="6">The sequence shown here is derived from an EMBL/GenBank/DDBJ whole genome shotgun (WGS) entry which is preliminary data.</text>
</comment>
<evidence type="ECO:0000313" key="7">
    <source>
        <dbReference type="Proteomes" id="UP000823936"/>
    </source>
</evidence>
<dbReference type="InterPro" id="IPR006674">
    <property type="entry name" value="HD_domain"/>
</dbReference>
<dbReference type="FunFam" id="1.10.3210.10:FF:000001">
    <property type="entry name" value="GTP pyrophosphokinase RelA"/>
    <property type="match status" value="1"/>
</dbReference>
<dbReference type="PROSITE" id="PS51880">
    <property type="entry name" value="TGS"/>
    <property type="match status" value="1"/>
</dbReference>
<dbReference type="PROSITE" id="PS51831">
    <property type="entry name" value="HD"/>
    <property type="match status" value="1"/>
</dbReference>
<comment type="function">
    <text evidence="2">In eubacteria ppGpp (guanosine 3'-diphosphate 5'-diphosphate) is a mediator of the stringent response that coordinates a variety of cellular activities in response to changes in nutritional abundance.</text>
</comment>
<dbReference type="CDD" id="cd05399">
    <property type="entry name" value="NT_Rel-Spo_like"/>
    <property type="match status" value="1"/>
</dbReference>
<dbReference type="SMART" id="SM00471">
    <property type="entry name" value="HDc"/>
    <property type="match status" value="1"/>
</dbReference>
<dbReference type="PANTHER" id="PTHR21262:SF31">
    <property type="entry name" value="GTP PYROPHOSPHOKINASE"/>
    <property type="match status" value="1"/>
</dbReference>
<dbReference type="InterPro" id="IPR033655">
    <property type="entry name" value="TGS_RelA/SpoT"/>
</dbReference>
<dbReference type="CDD" id="cd00077">
    <property type="entry name" value="HDc"/>
    <property type="match status" value="1"/>
</dbReference>
<reference evidence="6" key="1">
    <citation type="journal article" date="2021" name="PeerJ">
        <title>Extensive microbial diversity within the chicken gut microbiome revealed by metagenomics and culture.</title>
        <authorList>
            <person name="Gilroy R."/>
            <person name="Ravi A."/>
            <person name="Getino M."/>
            <person name="Pursley I."/>
            <person name="Horton D.L."/>
            <person name="Alikhan N.F."/>
            <person name="Baker D."/>
            <person name="Gharbi K."/>
            <person name="Hall N."/>
            <person name="Watson M."/>
            <person name="Adriaenssens E.M."/>
            <person name="Foster-Nyarko E."/>
            <person name="Jarju S."/>
            <person name="Secka A."/>
            <person name="Antonio M."/>
            <person name="Oren A."/>
            <person name="Chaudhuri R.R."/>
            <person name="La Ragione R."/>
            <person name="Hildebrand F."/>
            <person name="Pallen M.J."/>
        </authorList>
    </citation>
    <scope>NUCLEOTIDE SEQUENCE</scope>
    <source>
        <strain evidence="6">Gambia11-129</strain>
    </source>
</reference>
<dbReference type="AlphaFoldDB" id="A0A9D1PTR8"/>
<dbReference type="Gene3D" id="1.10.3210.10">
    <property type="entry name" value="Hypothetical protein af1432"/>
    <property type="match status" value="1"/>
</dbReference>
<gene>
    <name evidence="6" type="ORF">IAB12_02265</name>
</gene>
<dbReference type="GO" id="GO:0015969">
    <property type="term" value="P:guanosine tetraphosphate metabolic process"/>
    <property type="evidence" value="ECO:0007669"/>
    <property type="project" value="InterPro"/>
</dbReference>
<comment type="pathway">
    <text evidence="1">Purine metabolism.</text>
</comment>
<dbReference type="EMBL" id="DXHU01000007">
    <property type="protein sequence ID" value="HIV98588.1"/>
    <property type="molecule type" value="Genomic_DNA"/>
</dbReference>
<dbReference type="NCBIfam" id="TIGR00691">
    <property type="entry name" value="spoT_relA"/>
    <property type="match status" value="1"/>
</dbReference>
<feature type="compositionally biased region" description="Basic and acidic residues" evidence="3">
    <location>
        <begin position="513"/>
        <end position="527"/>
    </location>
</feature>
<dbReference type="Pfam" id="PF02824">
    <property type="entry name" value="TGS"/>
    <property type="match status" value="1"/>
</dbReference>
<reference evidence="6" key="2">
    <citation type="submission" date="2021-04" db="EMBL/GenBank/DDBJ databases">
        <authorList>
            <person name="Gilroy R."/>
        </authorList>
    </citation>
    <scope>NUCLEOTIDE SEQUENCE</scope>
    <source>
        <strain evidence="6">Gambia11-129</strain>
    </source>
</reference>
<dbReference type="GO" id="GO:0015949">
    <property type="term" value="P:nucleobase-containing small molecule interconversion"/>
    <property type="evidence" value="ECO:0007669"/>
    <property type="project" value="UniProtKB-ARBA"/>
</dbReference>
<dbReference type="SMART" id="SM00954">
    <property type="entry name" value="RelA_SpoT"/>
    <property type="match status" value="1"/>
</dbReference>
<accession>A0A9D1PTR8</accession>
<comment type="similarity">
    <text evidence="2">Belongs to the relA/spoT family.</text>
</comment>
<dbReference type="FunFam" id="3.30.460.10:FF:000001">
    <property type="entry name" value="GTP pyrophosphokinase RelA"/>
    <property type="match status" value="1"/>
</dbReference>
<dbReference type="InterPro" id="IPR004095">
    <property type="entry name" value="TGS"/>
</dbReference>
<dbReference type="InterPro" id="IPR004811">
    <property type="entry name" value="RelA/Spo_fam"/>
</dbReference>
<evidence type="ECO:0000256" key="2">
    <source>
        <dbReference type="RuleBase" id="RU003847"/>
    </source>
</evidence>
<dbReference type="Gene3D" id="3.10.20.30">
    <property type="match status" value="1"/>
</dbReference>
<dbReference type="Pfam" id="PF04607">
    <property type="entry name" value="RelA_SpoT"/>
    <property type="match status" value="1"/>
</dbReference>
<feature type="domain" description="TGS" evidence="5">
    <location>
        <begin position="407"/>
        <end position="470"/>
    </location>
</feature>
<name>A0A9D1PTR8_9SPIO</name>
<dbReference type="Pfam" id="PF13328">
    <property type="entry name" value="HD_4"/>
    <property type="match status" value="1"/>
</dbReference>
<evidence type="ECO:0000259" key="4">
    <source>
        <dbReference type="PROSITE" id="PS51831"/>
    </source>
</evidence>
<dbReference type="Gene3D" id="3.30.460.10">
    <property type="entry name" value="Beta Polymerase, domain 2"/>
    <property type="match status" value="1"/>
</dbReference>
<organism evidence="6 7">
    <name type="scientific">Candidatus Ornithospirochaeta avicola</name>
    <dbReference type="NCBI Taxonomy" id="2840896"/>
    <lineage>
        <taxon>Bacteria</taxon>
        <taxon>Pseudomonadati</taxon>
        <taxon>Spirochaetota</taxon>
        <taxon>Spirochaetia</taxon>
        <taxon>Spirochaetales</taxon>
        <taxon>Spirochaetaceae</taxon>
        <taxon>Spirochaetaceae incertae sedis</taxon>
        <taxon>Candidatus Ornithospirochaeta</taxon>
    </lineage>
</organism>
<dbReference type="Proteomes" id="UP000823936">
    <property type="component" value="Unassembled WGS sequence"/>
</dbReference>
<dbReference type="InterPro" id="IPR012676">
    <property type="entry name" value="TGS-like"/>
</dbReference>
<dbReference type="InterPro" id="IPR007685">
    <property type="entry name" value="RelA_SpoT"/>
</dbReference>
<dbReference type="SUPFAM" id="SSF81301">
    <property type="entry name" value="Nucleotidyltransferase"/>
    <property type="match status" value="1"/>
</dbReference>
<feature type="domain" description="HD" evidence="4">
    <location>
        <begin position="62"/>
        <end position="160"/>
    </location>
</feature>
<evidence type="ECO:0000259" key="5">
    <source>
        <dbReference type="PROSITE" id="PS51880"/>
    </source>
</evidence>
<dbReference type="InterPro" id="IPR003607">
    <property type="entry name" value="HD/PDEase_dom"/>
</dbReference>
<evidence type="ECO:0000256" key="3">
    <source>
        <dbReference type="SAM" id="MobiDB-lite"/>
    </source>
</evidence>
<sequence length="684" mass="77121">MDDVKEIERKIEETEIPNKDIVDKFIKNIIRFQGEEKDKITSAAIFAAKKHGDQKRKSGEAYIIHPFSVANTLMDLGMDADTICAGLLHDTIEDTPTTYEEIERLFGKEVAQMVEGVTKISHITDNKSIQEAETIKKMFFAMSKDVRVILIKLADKLHNMKTASYLPPERRKQFAEDCLEIFAPIADSLGMSTIKCELEDLSLKVLKPESYAYINEYLLERKGEYTAYIKKVSTILEKTCREAGLKHILVQGRVKHAYSIYQKIKKRKKEIDEIYDILGIRVICDTAVECYTILGLIHSIWVPIEGRFKDYIAMPKPNNYQSLHTTVLGPGSRHLEIQIRTFEMHKTAEEGVAAHWSYKASTGSDGGAWKKADSINYNKIISKLKTWSHEIEQSEGDFMDEIKNELLKDSIIVFTPQGHVIELPVGSTALDFAFKVHSEVGAHCSGARADNSIIPLNKPLQNTQIVEILTSPNAHPTQAWLEYAQTQSARKKIKAWLNKYAQNGNIPITQSQTKEKEEEKSKTEERPIIPPSHGIKFVSHDKGSVIIGNNSNILFDFAKCCNPVHGDDIVAYITRGRGYVIHKKDCPNLKNMPEKEVRLVPVEWEGKDLVRRFKVIAKMNSELFGEIDNATRKYGAHLISGDLQAQDNGDLQGVFTISCESEDALKKTTSAIRGIPSIKKVSGV</sequence>
<dbReference type="GO" id="GO:0005886">
    <property type="term" value="C:plasma membrane"/>
    <property type="evidence" value="ECO:0007669"/>
    <property type="project" value="TreeGrafter"/>
</dbReference>
<dbReference type="InterPro" id="IPR012675">
    <property type="entry name" value="Beta-grasp_dom_sf"/>
</dbReference>
<dbReference type="CDD" id="cd01668">
    <property type="entry name" value="TGS_RSH"/>
    <property type="match status" value="1"/>
</dbReference>
<protein>
    <submittedName>
        <fullName evidence="6">RelA/SpoT family protein</fullName>
    </submittedName>
</protein>
<proteinExistence type="inferred from homology"/>